<dbReference type="GO" id="GO:0004197">
    <property type="term" value="F:cysteine-type endopeptidase activity"/>
    <property type="evidence" value="ECO:0007669"/>
    <property type="project" value="InterPro"/>
</dbReference>
<keyword evidence="2" id="KW-0788">Thiol protease</keyword>
<keyword evidence="4" id="KW-1133">Transmembrane helix</keyword>
<protein>
    <recommendedName>
        <fullName evidence="5">Peptidase C14 caspase domain-containing protein</fullName>
    </recommendedName>
</protein>
<evidence type="ECO:0000313" key="7">
    <source>
        <dbReference type="Proteomes" id="UP000663831"/>
    </source>
</evidence>
<proteinExistence type="predicted"/>
<gene>
    <name evidence="6" type="ORF">RDB_LOCUS94939</name>
</gene>
<dbReference type="Pfam" id="PF00656">
    <property type="entry name" value="Peptidase_C14"/>
    <property type="match status" value="1"/>
</dbReference>
<dbReference type="AlphaFoldDB" id="A0A8H3CA99"/>
<reference evidence="6" key="1">
    <citation type="submission" date="2021-01" db="EMBL/GenBank/DDBJ databases">
        <authorList>
            <person name="Kaushik A."/>
        </authorList>
    </citation>
    <scope>NUCLEOTIDE SEQUENCE</scope>
    <source>
        <strain evidence="6">AG3-1AP</strain>
    </source>
</reference>
<keyword evidence="4" id="KW-0812">Transmembrane</keyword>
<evidence type="ECO:0000256" key="2">
    <source>
        <dbReference type="ARBA" id="ARBA00022807"/>
    </source>
</evidence>
<organism evidence="6 7">
    <name type="scientific">Rhizoctonia solani</name>
    <dbReference type="NCBI Taxonomy" id="456999"/>
    <lineage>
        <taxon>Eukaryota</taxon>
        <taxon>Fungi</taxon>
        <taxon>Dikarya</taxon>
        <taxon>Basidiomycota</taxon>
        <taxon>Agaricomycotina</taxon>
        <taxon>Agaricomycetes</taxon>
        <taxon>Cantharellales</taxon>
        <taxon>Ceratobasidiaceae</taxon>
        <taxon>Rhizoctonia</taxon>
    </lineage>
</organism>
<dbReference type="InterPro" id="IPR011600">
    <property type="entry name" value="Pept_C14_caspase"/>
</dbReference>
<comment type="caution">
    <text evidence="6">The sequence shown here is derived from an EMBL/GenBank/DDBJ whole genome shotgun (WGS) entry which is preliminary data.</text>
</comment>
<sequence length="633" mass="69639">MPTIILSPRFAPQVMISTKTQALFLRPSAIVIKTISVACMRVSGGCIERGPHGPPVPPGPQSHWNSFLTVFVVALIVLLVLSVSALITRHPSTVGDEVSGASRGEANSLLRTTPPNARPEQDYQACRSRCTTNEQPPIRSPRGSNKPILQPLKSPNFILEDSSYGEWICLFTTIVLKDNPYEVVMSPVEGLHDPPEPLAAMVAQLSSTRGRAVAVTQNTDPINSGGLGRNVIKPQMHGSAAQQCSGTFRNPSRTRHISPVLGQANQSQVHAVPSVKARSATLVKSLTGLVLAQQATIHVLGVGMSWNGFGGDTRQTLPGPPHDMEWLQNFFTSQENFRFKSLLDRDATLEAVHQSLGDMHSVAGDNDFIVLYLSGHGAHNDSFELYSPQSPDDSDLLNEAMLNEWIIEFRSKTGKPPRPVYIIFDFCRPSLVEPKTKLDGDVNVIWACSPTQSALDLKLKSSDYGLPRSCFLLSLLLAIDDFSADPTAPMVERFTIRMKEFVRVIRGLHCYGHKCRRPAPWRCCRCKDCLGGKLCTHDKHQGDLPFQVVSIGGIGGNSDLSAVAKYIADRFPLHIKRVADRVSKHHWVLYFNPSHISANRRPLNPRNHRLGMSVGIEANMTRNMTIPVNLIGF</sequence>
<name>A0A8H3CA99_9AGAM</name>
<dbReference type="Gene3D" id="3.40.50.1460">
    <property type="match status" value="1"/>
</dbReference>
<dbReference type="SUPFAM" id="SSF52129">
    <property type="entry name" value="Caspase-like"/>
    <property type="match status" value="1"/>
</dbReference>
<keyword evidence="1" id="KW-0053">Apoptosis</keyword>
<dbReference type="EMBL" id="CAJMWV010003191">
    <property type="protein sequence ID" value="CAE6477974.1"/>
    <property type="molecule type" value="Genomic_DNA"/>
</dbReference>
<keyword evidence="2" id="KW-0378">Hydrolase</keyword>
<evidence type="ECO:0000259" key="5">
    <source>
        <dbReference type="Pfam" id="PF00656"/>
    </source>
</evidence>
<dbReference type="InterPro" id="IPR029030">
    <property type="entry name" value="Caspase-like_dom_sf"/>
</dbReference>
<keyword evidence="2" id="KW-0645">Protease</keyword>
<dbReference type="GO" id="GO:0006915">
    <property type="term" value="P:apoptotic process"/>
    <property type="evidence" value="ECO:0007669"/>
    <property type="project" value="UniProtKB-KW"/>
</dbReference>
<evidence type="ECO:0000313" key="6">
    <source>
        <dbReference type="EMBL" id="CAE6477974.1"/>
    </source>
</evidence>
<evidence type="ECO:0000256" key="1">
    <source>
        <dbReference type="ARBA" id="ARBA00022703"/>
    </source>
</evidence>
<evidence type="ECO:0000256" key="4">
    <source>
        <dbReference type="SAM" id="Phobius"/>
    </source>
</evidence>
<dbReference type="GO" id="GO:0006508">
    <property type="term" value="P:proteolysis"/>
    <property type="evidence" value="ECO:0007669"/>
    <property type="project" value="InterPro"/>
</dbReference>
<feature type="transmembrane region" description="Helical" evidence="4">
    <location>
        <begin position="67"/>
        <end position="87"/>
    </location>
</feature>
<evidence type="ECO:0000256" key="3">
    <source>
        <dbReference type="SAM" id="MobiDB-lite"/>
    </source>
</evidence>
<dbReference type="Proteomes" id="UP000663831">
    <property type="component" value="Unassembled WGS sequence"/>
</dbReference>
<accession>A0A8H3CA99</accession>
<keyword evidence="4" id="KW-0472">Membrane</keyword>
<feature type="region of interest" description="Disordered" evidence="3">
    <location>
        <begin position="93"/>
        <end position="149"/>
    </location>
</feature>
<feature type="domain" description="Peptidase C14 caspase" evidence="5">
    <location>
        <begin position="312"/>
        <end position="456"/>
    </location>
</feature>